<comment type="caution">
    <text evidence="2">The sequence shown here is derived from an EMBL/GenBank/DDBJ whole genome shotgun (WGS) entry which is preliminary data.</text>
</comment>
<proteinExistence type="predicted"/>
<organism evidence="2 3">
    <name type="scientific">Mycena rosella</name>
    <name type="common">Pink bonnet</name>
    <name type="synonym">Agaricus rosellus</name>
    <dbReference type="NCBI Taxonomy" id="1033263"/>
    <lineage>
        <taxon>Eukaryota</taxon>
        <taxon>Fungi</taxon>
        <taxon>Dikarya</taxon>
        <taxon>Basidiomycota</taxon>
        <taxon>Agaricomycotina</taxon>
        <taxon>Agaricomycetes</taxon>
        <taxon>Agaricomycetidae</taxon>
        <taxon>Agaricales</taxon>
        <taxon>Marasmiineae</taxon>
        <taxon>Mycenaceae</taxon>
        <taxon>Mycena</taxon>
    </lineage>
</organism>
<evidence type="ECO:0000313" key="2">
    <source>
        <dbReference type="EMBL" id="KAJ7696301.1"/>
    </source>
</evidence>
<keyword evidence="3" id="KW-1185">Reference proteome</keyword>
<protein>
    <submittedName>
        <fullName evidence="2">Uncharacterized protein</fullName>
    </submittedName>
</protein>
<dbReference type="AlphaFoldDB" id="A0AAD7GMN3"/>
<evidence type="ECO:0000256" key="1">
    <source>
        <dbReference type="SAM" id="MobiDB-lite"/>
    </source>
</evidence>
<feature type="region of interest" description="Disordered" evidence="1">
    <location>
        <begin position="1"/>
        <end position="22"/>
    </location>
</feature>
<dbReference type="Proteomes" id="UP001221757">
    <property type="component" value="Unassembled WGS sequence"/>
</dbReference>
<dbReference type="EMBL" id="JARKIE010000035">
    <property type="protein sequence ID" value="KAJ7696301.1"/>
    <property type="molecule type" value="Genomic_DNA"/>
</dbReference>
<reference evidence="2" key="1">
    <citation type="submission" date="2023-03" db="EMBL/GenBank/DDBJ databases">
        <title>Massive genome expansion in bonnet fungi (Mycena s.s.) driven by repeated elements and novel gene families across ecological guilds.</title>
        <authorList>
            <consortium name="Lawrence Berkeley National Laboratory"/>
            <person name="Harder C.B."/>
            <person name="Miyauchi S."/>
            <person name="Viragh M."/>
            <person name="Kuo A."/>
            <person name="Thoen E."/>
            <person name="Andreopoulos B."/>
            <person name="Lu D."/>
            <person name="Skrede I."/>
            <person name="Drula E."/>
            <person name="Henrissat B."/>
            <person name="Morin E."/>
            <person name="Kohler A."/>
            <person name="Barry K."/>
            <person name="LaButti K."/>
            <person name="Morin E."/>
            <person name="Salamov A."/>
            <person name="Lipzen A."/>
            <person name="Mereny Z."/>
            <person name="Hegedus B."/>
            <person name="Baldrian P."/>
            <person name="Stursova M."/>
            <person name="Weitz H."/>
            <person name="Taylor A."/>
            <person name="Grigoriev I.V."/>
            <person name="Nagy L.G."/>
            <person name="Martin F."/>
            <person name="Kauserud H."/>
        </authorList>
    </citation>
    <scope>NUCLEOTIDE SEQUENCE</scope>
    <source>
        <strain evidence="2">CBHHK067</strain>
    </source>
</reference>
<gene>
    <name evidence="2" type="ORF">B0H17DRAFT_1054118</name>
</gene>
<accession>A0AAD7GMN3</accession>
<sequence length="51" mass="5793">EEERKAEVAAGTRPEGDVPQDGEQLVSEWQEGHHRIIERRAEPGEEVEVEV</sequence>
<feature type="non-terminal residue" evidence="2">
    <location>
        <position position="1"/>
    </location>
</feature>
<feature type="non-terminal residue" evidence="2">
    <location>
        <position position="51"/>
    </location>
</feature>
<name>A0AAD7GMN3_MYCRO</name>
<evidence type="ECO:0000313" key="3">
    <source>
        <dbReference type="Proteomes" id="UP001221757"/>
    </source>
</evidence>